<organism evidence="1 2">
    <name type="scientific">Fulvivirga imtechensis AK7</name>
    <dbReference type="NCBI Taxonomy" id="1237149"/>
    <lineage>
        <taxon>Bacteria</taxon>
        <taxon>Pseudomonadati</taxon>
        <taxon>Bacteroidota</taxon>
        <taxon>Cytophagia</taxon>
        <taxon>Cytophagales</taxon>
        <taxon>Fulvivirgaceae</taxon>
        <taxon>Fulvivirga</taxon>
    </lineage>
</organism>
<sequence>MRSTRVKAGPFHRIGDSYATFFDRDHFLGRNAFEDGWLTKSSRDLLVRLGKDKHGNTRLEVLTPIKPVK</sequence>
<reference evidence="1 2" key="1">
    <citation type="submission" date="2012-12" db="EMBL/GenBank/DDBJ databases">
        <title>Genome assembly of Fulvivirga imtechensis AK7.</title>
        <authorList>
            <person name="Nupur N."/>
            <person name="Khatri I."/>
            <person name="Kumar R."/>
            <person name="Subramanian S."/>
            <person name="Pinnaka A."/>
        </authorList>
    </citation>
    <scope>NUCLEOTIDE SEQUENCE [LARGE SCALE GENOMIC DNA]</scope>
    <source>
        <strain evidence="1 2">AK7</strain>
    </source>
</reference>
<evidence type="ECO:0000313" key="1">
    <source>
        <dbReference type="EMBL" id="ELR73880.1"/>
    </source>
</evidence>
<dbReference type="STRING" id="1237149.C900_00044"/>
<protein>
    <submittedName>
        <fullName evidence="1">Uncharacterized protein</fullName>
    </submittedName>
</protein>
<dbReference type="RefSeq" id="WP_009577473.1">
    <property type="nucleotide sequence ID" value="NZ_AMZN01000001.1"/>
</dbReference>
<name>L8JYL1_9BACT</name>
<dbReference type="Proteomes" id="UP000011135">
    <property type="component" value="Unassembled WGS sequence"/>
</dbReference>
<dbReference type="OrthoDB" id="983173at2"/>
<evidence type="ECO:0000313" key="2">
    <source>
        <dbReference type="Proteomes" id="UP000011135"/>
    </source>
</evidence>
<dbReference type="EMBL" id="AMZN01000001">
    <property type="protein sequence ID" value="ELR73880.1"/>
    <property type="molecule type" value="Genomic_DNA"/>
</dbReference>
<proteinExistence type="predicted"/>
<dbReference type="AlphaFoldDB" id="L8JYL1"/>
<comment type="caution">
    <text evidence="1">The sequence shown here is derived from an EMBL/GenBank/DDBJ whole genome shotgun (WGS) entry which is preliminary data.</text>
</comment>
<gene>
    <name evidence="1" type="ORF">C900_00044</name>
</gene>
<accession>L8JYL1</accession>
<keyword evidence="2" id="KW-1185">Reference proteome</keyword>